<accession>A0A2J8AH53</accession>
<dbReference type="GO" id="GO:0070461">
    <property type="term" value="C:SAGA-type complex"/>
    <property type="evidence" value="ECO:0007669"/>
    <property type="project" value="UniProtKB-ARBA"/>
</dbReference>
<comment type="caution">
    <text evidence="12">The sequence shown here is derived from an EMBL/GenBank/DDBJ whole genome shotgun (WGS) entry which is preliminary data.</text>
</comment>
<dbReference type="GO" id="GO:0071819">
    <property type="term" value="C:DUBm complex"/>
    <property type="evidence" value="ECO:0007669"/>
    <property type="project" value="UniProtKB-ARBA"/>
</dbReference>
<evidence type="ECO:0000256" key="7">
    <source>
        <dbReference type="ARBA" id="ARBA00023159"/>
    </source>
</evidence>
<evidence type="ECO:0000256" key="3">
    <source>
        <dbReference type="ARBA" id="ARBA00022771"/>
    </source>
</evidence>
<dbReference type="AlphaFoldDB" id="A0A2J8AH53"/>
<gene>
    <name evidence="12" type="ORF">TSOC_001252</name>
</gene>
<evidence type="ECO:0000256" key="4">
    <source>
        <dbReference type="ARBA" id="ARBA00022833"/>
    </source>
</evidence>
<dbReference type="FunFam" id="3.30.160.60:FF:000118">
    <property type="entry name" value="Ataxin-7-like protein 3"/>
    <property type="match status" value="1"/>
</dbReference>
<dbReference type="GO" id="GO:0006325">
    <property type="term" value="P:chromatin organization"/>
    <property type="evidence" value="ECO:0007669"/>
    <property type="project" value="UniProtKB-KW"/>
</dbReference>
<dbReference type="InterPro" id="IPR013246">
    <property type="entry name" value="SAGA_su_Sgf11"/>
</dbReference>
<feature type="region of interest" description="Disordered" evidence="11">
    <location>
        <begin position="66"/>
        <end position="109"/>
    </location>
</feature>
<keyword evidence="2" id="KW-0479">Metal-binding</keyword>
<evidence type="ECO:0000313" key="12">
    <source>
        <dbReference type="EMBL" id="PNH11853.1"/>
    </source>
</evidence>
<comment type="subcellular location">
    <subcellularLocation>
        <location evidence="1 10">Nucleus</location>
    </subcellularLocation>
</comment>
<organism evidence="12 13">
    <name type="scientific">Tetrabaena socialis</name>
    <dbReference type="NCBI Taxonomy" id="47790"/>
    <lineage>
        <taxon>Eukaryota</taxon>
        <taxon>Viridiplantae</taxon>
        <taxon>Chlorophyta</taxon>
        <taxon>core chlorophytes</taxon>
        <taxon>Chlorophyceae</taxon>
        <taxon>CS clade</taxon>
        <taxon>Chlamydomonadales</taxon>
        <taxon>Tetrabaenaceae</taxon>
        <taxon>Tetrabaena</taxon>
    </lineage>
</organism>
<dbReference type="Gene3D" id="3.30.160.60">
    <property type="entry name" value="Classic Zinc Finger"/>
    <property type="match status" value="1"/>
</dbReference>
<evidence type="ECO:0000256" key="2">
    <source>
        <dbReference type="ARBA" id="ARBA00022723"/>
    </source>
</evidence>
<dbReference type="Proteomes" id="UP000236333">
    <property type="component" value="Unassembled WGS sequence"/>
</dbReference>
<keyword evidence="6" id="KW-0805">Transcription regulation</keyword>
<dbReference type="OrthoDB" id="21557at2759"/>
<proteinExistence type="inferred from homology"/>
<evidence type="ECO:0000256" key="5">
    <source>
        <dbReference type="ARBA" id="ARBA00022853"/>
    </source>
</evidence>
<dbReference type="GO" id="GO:0008270">
    <property type="term" value="F:zinc ion binding"/>
    <property type="evidence" value="ECO:0007669"/>
    <property type="project" value="UniProtKB-KW"/>
</dbReference>
<keyword evidence="7 10" id="KW-0010">Activator</keyword>
<evidence type="ECO:0000256" key="11">
    <source>
        <dbReference type="SAM" id="MobiDB-lite"/>
    </source>
</evidence>
<evidence type="ECO:0000256" key="1">
    <source>
        <dbReference type="ARBA" id="ARBA00004123"/>
    </source>
</evidence>
<evidence type="ECO:0000256" key="8">
    <source>
        <dbReference type="ARBA" id="ARBA00023163"/>
    </source>
</evidence>
<comment type="similarity">
    <text evidence="10">Belongs to the SGF11 family.</text>
</comment>
<evidence type="ECO:0000313" key="13">
    <source>
        <dbReference type="Proteomes" id="UP000236333"/>
    </source>
</evidence>
<feature type="compositionally biased region" description="Low complexity" evidence="11">
    <location>
        <begin position="70"/>
        <end position="90"/>
    </location>
</feature>
<keyword evidence="4" id="KW-0862">Zinc</keyword>
<protein>
    <recommendedName>
        <fullName evidence="10">SAGA-associated factor 11</fullName>
    </recommendedName>
</protein>
<dbReference type="Pfam" id="PF08209">
    <property type="entry name" value="Sgf11"/>
    <property type="match status" value="1"/>
</dbReference>
<keyword evidence="8" id="KW-0804">Transcription</keyword>
<evidence type="ECO:0000256" key="10">
    <source>
        <dbReference type="RuleBase" id="RU261113"/>
    </source>
</evidence>
<name>A0A2J8AH53_9CHLO</name>
<dbReference type="PANTHER" id="PTHR47674:SF3">
    <property type="entry name" value="SAGA-ASSOCIATED FACTOR 11"/>
    <property type="match status" value="1"/>
</dbReference>
<keyword evidence="3" id="KW-0863">Zinc-finger</keyword>
<sequence length="160" mass="16879">MSRRVASANAARTEEELLRHHLAILRSFTGLLAQNESSVASQTVAAFAELLDDCVLDLAQEVHREARTGALPPSESLDAAPAAPPDSAHPQHAHPPPRPGCRGPVDVFGQSHPAKATDVVSCRNCGRHVQAGSFAPHLEKCMGKGRAAARAASRRMAGQS</sequence>
<dbReference type="EMBL" id="PGGS01000020">
    <property type="protein sequence ID" value="PNH11853.1"/>
    <property type="molecule type" value="Genomic_DNA"/>
</dbReference>
<evidence type="ECO:0000256" key="6">
    <source>
        <dbReference type="ARBA" id="ARBA00023015"/>
    </source>
</evidence>
<keyword evidence="5" id="KW-0156">Chromatin regulator</keyword>
<keyword evidence="13" id="KW-1185">Reference proteome</keyword>
<keyword evidence="9" id="KW-0539">Nucleus</keyword>
<evidence type="ECO:0000256" key="9">
    <source>
        <dbReference type="ARBA" id="ARBA00023242"/>
    </source>
</evidence>
<reference evidence="12 13" key="1">
    <citation type="journal article" date="2017" name="Mol. Biol. Evol.">
        <title>The 4-celled Tetrabaena socialis nuclear genome reveals the essential components for genetic control of cell number at the origin of multicellularity in the volvocine lineage.</title>
        <authorList>
            <person name="Featherston J."/>
            <person name="Arakaki Y."/>
            <person name="Hanschen E.R."/>
            <person name="Ferris P.J."/>
            <person name="Michod R.E."/>
            <person name="Olson B.J.S.C."/>
            <person name="Nozaki H."/>
            <person name="Durand P.M."/>
        </authorList>
    </citation>
    <scope>NUCLEOTIDE SEQUENCE [LARGE SCALE GENOMIC DNA]</scope>
    <source>
        <strain evidence="12 13">NIES-571</strain>
    </source>
</reference>
<dbReference type="PANTHER" id="PTHR47674">
    <property type="entry name" value="SAGA-ASSOCIATED FACTOR 11"/>
    <property type="match status" value="1"/>
</dbReference>